<evidence type="ECO:0000256" key="5">
    <source>
        <dbReference type="SAM" id="MobiDB-lite"/>
    </source>
</evidence>
<feature type="compositionally biased region" description="Polar residues" evidence="5">
    <location>
        <begin position="1"/>
        <end position="11"/>
    </location>
</feature>
<evidence type="ECO:0000256" key="6">
    <source>
        <dbReference type="SAM" id="Phobius"/>
    </source>
</evidence>
<feature type="domain" description="Major facilitator superfamily (MFS) profile" evidence="7">
    <location>
        <begin position="64"/>
        <end position="556"/>
    </location>
</feature>
<dbReference type="InterPro" id="IPR020846">
    <property type="entry name" value="MFS_dom"/>
</dbReference>
<feature type="transmembrane region" description="Helical" evidence="6">
    <location>
        <begin position="425"/>
        <end position="449"/>
    </location>
</feature>
<dbReference type="RefSeq" id="XP_040683688.1">
    <property type="nucleotide sequence ID" value="XM_040829112.1"/>
</dbReference>
<feature type="transmembrane region" description="Helical" evidence="6">
    <location>
        <begin position="284"/>
        <end position="309"/>
    </location>
</feature>
<reference evidence="9" key="1">
    <citation type="journal article" date="2017" name="Genome Biol.">
        <title>Comparative genomics reveals high biological diversity and specific adaptations in the industrially and medically important fungal genus Aspergillus.</title>
        <authorList>
            <person name="de Vries R.P."/>
            <person name="Riley R."/>
            <person name="Wiebenga A."/>
            <person name="Aguilar-Osorio G."/>
            <person name="Amillis S."/>
            <person name="Uchima C.A."/>
            <person name="Anderluh G."/>
            <person name="Asadollahi M."/>
            <person name="Askin M."/>
            <person name="Barry K."/>
            <person name="Battaglia E."/>
            <person name="Bayram O."/>
            <person name="Benocci T."/>
            <person name="Braus-Stromeyer S.A."/>
            <person name="Caldana C."/>
            <person name="Canovas D."/>
            <person name="Cerqueira G.C."/>
            <person name="Chen F."/>
            <person name="Chen W."/>
            <person name="Choi C."/>
            <person name="Clum A."/>
            <person name="Dos Santos R.A."/>
            <person name="Damasio A.R."/>
            <person name="Diallinas G."/>
            <person name="Emri T."/>
            <person name="Fekete E."/>
            <person name="Flipphi M."/>
            <person name="Freyberg S."/>
            <person name="Gallo A."/>
            <person name="Gournas C."/>
            <person name="Habgood R."/>
            <person name="Hainaut M."/>
            <person name="Harispe M.L."/>
            <person name="Henrissat B."/>
            <person name="Hilden K.S."/>
            <person name="Hope R."/>
            <person name="Hossain A."/>
            <person name="Karabika E."/>
            <person name="Karaffa L."/>
            <person name="Karanyi Z."/>
            <person name="Krasevec N."/>
            <person name="Kuo A."/>
            <person name="Kusch H."/>
            <person name="LaButti K."/>
            <person name="Lagendijk E.L."/>
            <person name="Lapidus A."/>
            <person name="Levasseur A."/>
            <person name="Lindquist E."/>
            <person name="Lipzen A."/>
            <person name="Logrieco A.F."/>
            <person name="MacCabe A."/>
            <person name="Maekelae M.R."/>
            <person name="Malavazi I."/>
            <person name="Melin P."/>
            <person name="Meyer V."/>
            <person name="Mielnichuk N."/>
            <person name="Miskei M."/>
            <person name="Molnar A.P."/>
            <person name="Mule G."/>
            <person name="Ngan C.Y."/>
            <person name="Orejas M."/>
            <person name="Orosz E."/>
            <person name="Ouedraogo J.P."/>
            <person name="Overkamp K.M."/>
            <person name="Park H.-S."/>
            <person name="Perrone G."/>
            <person name="Piumi F."/>
            <person name="Punt P.J."/>
            <person name="Ram A.F."/>
            <person name="Ramon A."/>
            <person name="Rauscher S."/>
            <person name="Record E."/>
            <person name="Riano-Pachon D.M."/>
            <person name="Robert V."/>
            <person name="Roehrig J."/>
            <person name="Ruller R."/>
            <person name="Salamov A."/>
            <person name="Salih N.S."/>
            <person name="Samson R.A."/>
            <person name="Sandor E."/>
            <person name="Sanguinetti M."/>
            <person name="Schuetze T."/>
            <person name="Sepcic K."/>
            <person name="Shelest E."/>
            <person name="Sherlock G."/>
            <person name="Sophianopoulou V."/>
            <person name="Squina F.M."/>
            <person name="Sun H."/>
            <person name="Susca A."/>
            <person name="Todd R.B."/>
            <person name="Tsang A."/>
            <person name="Unkles S.E."/>
            <person name="van de Wiele N."/>
            <person name="van Rossen-Uffink D."/>
            <person name="Oliveira J.V."/>
            <person name="Vesth T.C."/>
            <person name="Visser J."/>
            <person name="Yu J.-H."/>
            <person name="Zhou M."/>
            <person name="Andersen M.R."/>
            <person name="Archer D.B."/>
            <person name="Baker S.E."/>
            <person name="Benoit I."/>
            <person name="Brakhage A.A."/>
            <person name="Braus G.H."/>
            <person name="Fischer R."/>
            <person name="Frisvad J.C."/>
            <person name="Goldman G.H."/>
            <person name="Houbraken J."/>
            <person name="Oakley B."/>
            <person name="Pocsi I."/>
            <person name="Scazzocchio C."/>
            <person name="Seiboth B."/>
            <person name="vanKuyk P.A."/>
            <person name="Wortman J."/>
            <person name="Dyer P.S."/>
            <person name="Grigoriev I.V."/>
        </authorList>
    </citation>
    <scope>NUCLEOTIDE SEQUENCE [LARGE SCALE GENOMIC DNA]</scope>
    <source>
        <strain evidence="9">DTO 134E9</strain>
    </source>
</reference>
<dbReference type="GO" id="GO:0015174">
    <property type="term" value="F:basic amino acid transmembrane transporter activity"/>
    <property type="evidence" value="ECO:0007669"/>
    <property type="project" value="TreeGrafter"/>
</dbReference>
<dbReference type="PROSITE" id="PS50850">
    <property type="entry name" value="MFS"/>
    <property type="match status" value="1"/>
</dbReference>
<dbReference type="InterPro" id="IPR036259">
    <property type="entry name" value="MFS_trans_sf"/>
</dbReference>
<dbReference type="VEuPathDB" id="FungiDB:ASPWEDRAFT_121822"/>
<keyword evidence="2 6" id="KW-0812">Transmembrane</keyword>
<evidence type="ECO:0000256" key="3">
    <source>
        <dbReference type="ARBA" id="ARBA00022989"/>
    </source>
</evidence>
<keyword evidence="9" id="KW-1185">Reference proteome</keyword>
<feature type="transmembrane region" description="Helical" evidence="6">
    <location>
        <begin position="461"/>
        <end position="482"/>
    </location>
</feature>
<feature type="region of interest" description="Disordered" evidence="5">
    <location>
        <begin position="1"/>
        <end position="50"/>
    </location>
</feature>
<feature type="transmembrane region" description="Helical" evidence="6">
    <location>
        <begin position="393"/>
        <end position="413"/>
    </location>
</feature>
<evidence type="ECO:0000256" key="4">
    <source>
        <dbReference type="ARBA" id="ARBA00023136"/>
    </source>
</evidence>
<dbReference type="OrthoDB" id="6770063at2759"/>
<keyword evidence="4 6" id="KW-0472">Membrane</keyword>
<evidence type="ECO:0000256" key="2">
    <source>
        <dbReference type="ARBA" id="ARBA00022692"/>
    </source>
</evidence>
<keyword evidence="3 6" id="KW-1133">Transmembrane helix</keyword>
<dbReference type="Proteomes" id="UP000184383">
    <property type="component" value="Unassembled WGS sequence"/>
</dbReference>
<feature type="transmembrane region" description="Helical" evidence="6">
    <location>
        <begin position="128"/>
        <end position="148"/>
    </location>
</feature>
<feature type="transmembrane region" description="Helical" evidence="6">
    <location>
        <begin position="215"/>
        <end position="239"/>
    </location>
</feature>
<feature type="compositionally biased region" description="Acidic residues" evidence="5">
    <location>
        <begin position="31"/>
        <end position="41"/>
    </location>
</feature>
<dbReference type="SUPFAM" id="SSF103473">
    <property type="entry name" value="MFS general substrate transporter"/>
    <property type="match status" value="1"/>
</dbReference>
<evidence type="ECO:0000313" key="8">
    <source>
        <dbReference type="EMBL" id="OJJ30011.1"/>
    </source>
</evidence>
<sequence>MVATVDESTPLSRERDPGSYDAIVRNSPPENEGDNTSDEESNLISRPSSRDAPVQAMTSVSTIVAVLLLVGEFISNADGTLVLAATGPISSQFNRLQDASWLSTAYTLGLCAAQPMYGKLSDIYGRKVLLLAAYFLFAFGCLVCGTGSEMWMVILGRAISGIGGAGIMGVGSIIITDIVPRREVASWRAYVNISMTLGRSVGGPVGGWLTDSIGWRWLFILQAPLIGIAAILVCAKLNISYPGTNVTPKESKTSPLRRVDFLGTFLLAAAIVSIVVLLDRGGQAFPWISWISSLLFGLGVLLLVAFVLVEIYVAREPIFELRILRRPNVAASYLIGSLQIMAQVGMMFSVPLYFQVTERASATAAGAQLVPAVVGNTIGGLLAGGFIRQTGRYNILVVLAGLVAAITYALLFLRWNGHTGIWESLYIIPGGMGTGIASASAFVTMTAFLEPQEIPMATGGYMLLFSFAMTAGTTTANTFLGLEFKRQLERNLHGPDAQKIISHAMSDTRYIAQLTGRLREIVVNCFVAGLKHPYLISLVCSLLSSLTGLTVRHNSL</sequence>
<dbReference type="AlphaFoldDB" id="A0A1L9R513"/>
<dbReference type="GO" id="GO:0000329">
    <property type="term" value="C:fungal-type vacuole membrane"/>
    <property type="evidence" value="ECO:0007669"/>
    <property type="project" value="TreeGrafter"/>
</dbReference>
<feature type="transmembrane region" description="Helical" evidence="6">
    <location>
        <begin position="259"/>
        <end position="278"/>
    </location>
</feature>
<dbReference type="PANTHER" id="PTHR23501">
    <property type="entry name" value="MAJOR FACILITATOR SUPERFAMILY"/>
    <property type="match status" value="1"/>
</dbReference>
<name>A0A1L9R513_ASPWE</name>
<dbReference type="Pfam" id="PF07690">
    <property type="entry name" value="MFS_1"/>
    <property type="match status" value="1"/>
</dbReference>
<dbReference type="PANTHER" id="PTHR23501:SF33">
    <property type="entry name" value="MAJOR FACILITATOR SUPERFAMILY (MFS) PROFILE DOMAIN-CONTAINING PROTEIN"/>
    <property type="match status" value="1"/>
</dbReference>
<protein>
    <recommendedName>
        <fullName evidence="7">Major facilitator superfamily (MFS) profile domain-containing protein</fullName>
    </recommendedName>
</protein>
<dbReference type="EMBL" id="KV878218">
    <property type="protein sequence ID" value="OJJ30011.1"/>
    <property type="molecule type" value="Genomic_DNA"/>
</dbReference>
<organism evidence="8 9">
    <name type="scientific">Aspergillus wentii DTO 134E9</name>
    <dbReference type="NCBI Taxonomy" id="1073089"/>
    <lineage>
        <taxon>Eukaryota</taxon>
        <taxon>Fungi</taxon>
        <taxon>Dikarya</taxon>
        <taxon>Ascomycota</taxon>
        <taxon>Pezizomycotina</taxon>
        <taxon>Eurotiomycetes</taxon>
        <taxon>Eurotiomycetidae</taxon>
        <taxon>Eurotiales</taxon>
        <taxon>Aspergillaceae</taxon>
        <taxon>Aspergillus</taxon>
        <taxon>Aspergillus subgen. Cremei</taxon>
    </lineage>
</organism>
<gene>
    <name evidence="8" type="ORF">ASPWEDRAFT_121822</name>
</gene>
<dbReference type="Gene3D" id="1.20.1720.10">
    <property type="entry name" value="Multidrug resistance protein D"/>
    <property type="match status" value="1"/>
</dbReference>
<proteinExistence type="predicted"/>
<feature type="transmembrane region" description="Helical" evidence="6">
    <location>
        <begin position="366"/>
        <end position="386"/>
    </location>
</feature>
<evidence type="ECO:0000256" key="1">
    <source>
        <dbReference type="ARBA" id="ARBA00004141"/>
    </source>
</evidence>
<comment type="subcellular location">
    <subcellularLocation>
        <location evidence="1">Membrane</location>
        <topology evidence="1">Multi-pass membrane protein</topology>
    </subcellularLocation>
</comment>
<dbReference type="GeneID" id="63744960"/>
<dbReference type="InterPro" id="IPR011701">
    <property type="entry name" value="MFS"/>
</dbReference>
<accession>A0A1L9R513</accession>
<feature type="transmembrane region" description="Helical" evidence="6">
    <location>
        <begin position="330"/>
        <end position="354"/>
    </location>
</feature>
<evidence type="ECO:0000313" key="9">
    <source>
        <dbReference type="Proteomes" id="UP000184383"/>
    </source>
</evidence>
<feature type="transmembrane region" description="Helical" evidence="6">
    <location>
        <begin position="154"/>
        <end position="175"/>
    </location>
</feature>
<evidence type="ECO:0000259" key="7">
    <source>
        <dbReference type="PROSITE" id="PS50850"/>
    </source>
</evidence>
<dbReference type="Gene3D" id="1.20.1250.20">
    <property type="entry name" value="MFS general substrate transporter like domains"/>
    <property type="match status" value="1"/>
</dbReference>